<keyword evidence="1" id="KW-0902">Two-component regulatory system</keyword>
<evidence type="ECO:0000259" key="3">
    <source>
        <dbReference type="PROSITE" id="PS50894"/>
    </source>
</evidence>
<evidence type="ECO:0000256" key="1">
    <source>
        <dbReference type="ARBA" id="ARBA00023012"/>
    </source>
</evidence>
<name>A0A840SBU4_9BURK</name>
<dbReference type="GO" id="GO:0000160">
    <property type="term" value="P:phosphorelay signal transduction system"/>
    <property type="evidence" value="ECO:0007669"/>
    <property type="project" value="UniProtKB-KW"/>
</dbReference>
<dbReference type="Pfam" id="PF01627">
    <property type="entry name" value="Hpt"/>
    <property type="match status" value="1"/>
</dbReference>
<feature type="modified residue" description="Phosphohistidine" evidence="2">
    <location>
        <position position="64"/>
    </location>
</feature>
<dbReference type="SUPFAM" id="SSF47226">
    <property type="entry name" value="Histidine-containing phosphotransfer domain, HPT domain"/>
    <property type="match status" value="1"/>
</dbReference>
<accession>A0A840SBU4</accession>
<dbReference type="GO" id="GO:0004672">
    <property type="term" value="F:protein kinase activity"/>
    <property type="evidence" value="ECO:0007669"/>
    <property type="project" value="UniProtKB-ARBA"/>
</dbReference>
<dbReference type="RefSeq" id="WP_138856168.1">
    <property type="nucleotide sequence ID" value="NZ_CP040709.1"/>
</dbReference>
<dbReference type="InterPro" id="IPR008207">
    <property type="entry name" value="Sig_transdc_His_kin_Hpt_dom"/>
</dbReference>
<feature type="domain" description="HPt" evidence="3">
    <location>
        <begin position="23"/>
        <end position="118"/>
    </location>
</feature>
<dbReference type="PROSITE" id="PS50894">
    <property type="entry name" value="HPT"/>
    <property type="match status" value="1"/>
</dbReference>
<keyword evidence="5" id="KW-1185">Reference proteome</keyword>
<evidence type="ECO:0000313" key="5">
    <source>
        <dbReference type="Proteomes" id="UP000554837"/>
    </source>
</evidence>
<gene>
    <name evidence="4" type="ORF">HNQ51_003262</name>
</gene>
<dbReference type="OrthoDB" id="9156520at2"/>
<dbReference type="InterPro" id="IPR036641">
    <property type="entry name" value="HPT_dom_sf"/>
</dbReference>
<dbReference type="Gene3D" id="1.20.120.160">
    <property type="entry name" value="HPT domain"/>
    <property type="match status" value="1"/>
</dbReference>
<dbReference type="Proteomes" id="UP000554837">
    <property type="component" value="Unassembled WGS sequence"/>
</dbReference>
<organism evidence="4 5">
    <name type="scientific">Inhella inkyongensis</name>
    <dbReference type="NCBI Taxonomy" id="392593"/>
    <lineage>
        <taxon>Bacteria</taxon>
        <taxon>Pseudomonadati</taxon>
        <taxon>Pseudomonadota</taxon>
        <taxon>Betaproteobacteria</taxon>
        <taxon>Burkholderiales</taxon>
        <taxon>Sphaerotilaceae</taxon>
        <taxon>Inhella</taxon>
    </lineage>
</organism>
<evidence type="ECO:0000256" key="2">
    <source>
        <dbReference type="PROSITE-ProRule" id="PRU00110"/>
    </source>
</evidence>
<dbReference type="EMBL" id="JACHHO010000006">
    <property type="protein sequence ID" value="MBB5205931.1"/>
    <property type="molecule type" value="Genomic_DNA"/>
</dbReference>
<comment type="caution">
    <text evidence="4">The sequence shown here is derived from an EMBL/GenBank/DDBJ whole genome shotgun (WGS) entry which is preliminary data.</text>
</comment>
<proteinExistence type="predicted"/>
<reference evidence="4 5" key="1">
    <citation type="submission" date="2020-08" db="EMBL/GenBank/DDBJ databases">
        <title>Genomic Encyclopedia of Type Strains, Phase IV (KMG-IV): sequencing the most valuable type-strain genomes for metagenomic binning, comparative biology and taxonomic classification.</title>
        <authorList>
            <person name="Goeker M."/>
        </authorList>
    </citation>
    <scope>NUCLEOTIDE SEQUENCE [LARGE SCALE GENOMIC DNA]</scope>
    <source>
        <strain evidence="4 5">DSM 23958</strain>
    </source>
</reference>
<evidence type="ECO:0000313" key="4">
    <source>
        <dbReference type="EMBL" id="MBB5205931.1"/>
    </source>
</evidence>
<sequence length="119" mass="12939">MSEGAMLDPQAWAELQALDPDGSQGLMQRLGEAFERTLQRLEPELEAALTGLGADTDPLRRCAHTLKSACANLAALQLAAQWQAIEQQCKEGRREGVEAQVAQARLALKALQDTLRSRA</sequence>
<dbReference type="AlphaFoldDB" id="A0A840SBU4"/>
<keyword evidence="2" id="KW-0597">Phosphoprotein</keyword>
<protein>
    <submittedName>
        <fullName evidence="4">HPt (Histidine-containing phosphotransfer) domain-containing protein</fullName>
    </submittedName>
</protein>